<evidence type="ECO:0008006" key="4">
    <source>
        <dbReference type="Google" id="ProtNLM"/>
    </source>
</evidence>
<proteinExistence type="predicted"/>
<organism evidence="2 3">
    <name type="scientific">Coprinellus micaceus</name>
    <name type="common">Glistening ink-cap mushroom</name>
    <name type="synonym">Coprinus micaceus</name>
    <dbReference type="NCBI Taxonomy" id="71717"/>
    <lineage>
        <taxon>Eukaryota</taxon>
        <taxon>Fungi</taxon>
        <taxon>Dikarya</taxon>
        <taxon>Basidiomycota</taxon>
        <taxon>Agaricomycotina</taxon>
        <taxon>Agaricomycetes</taxon>
        <taxon>Agaricomycetidae</taxon>
        <taxon>Agaricales</taxon>
        <taxon>Agaricineae</taxon>
        <taxon>Psathyrellaceae</taxon>
        <taxon>Coprinellus</taxon>
    </lineage>
</organism>
<evidence type="ECO:0000256" key="1">
    <source>
        <dbReference type="SAM" id="SignalP"/>
    </source>
</evidence>
<keyword evidence="1" id="KW-0732">Signal</keyword>
<dbReference type="AlphaFoldDB" id="A0A4Y7TT17"/>
<gene>
    <name evidence="2" type="ORF">FA13DRAFT_1726398</name>
</gene>
<dbReference type="EMBL" id="QPFP01000004">
    <property type="protein sequence ID" value="TEB37327.1"/>
    <property type="molecule type" value="Genomic_DNA"/>
</dbReference>
<feature type="signal peptide" evidence="1">
    <location>
        <begin position="1"/>
        <end position="18"/>
    </location>
</feature>
<evidence type="ECO:0000313" key="3">
    <source>
        <dbReference type="Proteomes" id="UP000298030"/>
    </source>
</evidence>
<sequence>MITAFIYFSFLFLSFSSSISPLVAIHDAELKSRGQTDDGRLAPHALISILHSSPHWAT</sequence>
<protein>
    <recommendedName>
        <fullName evidence="4">Secreted protein</fullName>
    </recommendedName>
</protein>
<dbReference type="Proteomes" id="UP000298030">
    <property type="component" value="Unassembled WGS sequence"/>
</dbReference>
<name>A0A4Y7TT17_COPMI</name>
<reference evidence="2 3" key="1">
    <citation type="journal article" date="2019" name="Nat. Ecol. Evol.">
        <title>Megaphylogeny resolves global patterns of mushroom evolution.</title>
        <authorList>
            <person name="Varga T."/>
            <person name="Krizsan K."/>
            <person name="Foldi C."/>
            <person name="Dima B."/>
            <person name="Sanchez-Garcia M."/>
            <person name="Sanchez-Ramirez S."/>
            <person name="Szollosi G.J."/>
            <person name="Szarkandi J.G."/>
            <person name="Papp V."/>
            <person name="Albert L."/>
            <person name="Andreopoulos W."/>
            <person name="Angelini C."/>
            <person name="Antonin V."/>
            <person name="Barry K.W."/>
            <person name="Bougher N.L."/>
            <person name="Buchanan P."/>
            <person name="Buyck B."/>
            <person name="Bense V."/>
            <person name="Catcheside P."/>
            <person name="Chovatia M."/>
            <person name="Cooper J."/>
            <person name="Damon W."/>
            <person name="Desjardin D."/>
            <person name="Finy P."/>
            <person name="Geml J."/>
            <person name="Haridas S."/>
            <person name="Hughes K."/>
            <person name="Justo A."/>
            <person name="Karasinski D."/>
            <person name="Kautmanova I."/>
            <person name="Kiss B."/>
            <person name="Kocsube S."/>
            <person name="Kotiranta H."/>
            <person name="LaButti K.M."/>
            <person name="Lechner B.E."/>
            <person name="Liimatainen K."/>
            <person name="Lipzen A."/>
            <person name="Lukacs Z."/>
            <person name="Mihaltcheva S."/>
            <person name="Morgado L.N."/>
            <person name="Niskanen T."/>
            <person name="Noordeloos M.E."/>
            <person name="Ohm R.A."/>
            <person name="Ortiz-Santana B."/>
            <person name="Ovrebo C."/>
            <person name="Racz N."/>
            <person name="Riley R."/>
            <person name="Savchenko A."/>
            <person name="Shiryaev A."/>
            <person name="Soop K."/>
            <person name="Spirin V."/>
            <person name="Szebenyi C."/>
            <person name="Tomsovsky M."/>
            <person name="Tulloss R.E."/>
            <person name="Uehling J."/>
            <person name="Grigoriev I.V."/>
            <person name="Vagvolgyi C."/>
            <person name="Papp T."/>
            <person name="Martin F.M."/>
            <person name="Miettinen O."/>
            <person name="Hibbett D.S."/>
            <person name="Nagy L.G."/>
        </authorList>
    </citation>
    <scope>NUCLEOTIDE SEQUENCE [LARGE SCALE GENOMIC DNA]</scope>
    <source>
        <strain evidence="2 3">FP101781</strain>
    </source>
</reference>
<keyword evidence="3" id="KW-1185">Reference proteome</keyword>
<evidence type="ECO:0000313" key="2">
    <source>
        <dbReference type="EMBL" id="TEB37327.1"/>
    </source>
</evidence>
<comment type="caution">
    <text evidence="2">The sequence shown here is derived from an EMBL/GenBank/DDBJ whole genome shotgun (WGS) entry which is preliminary data.</text>
</comment>
<feature type="chain" id="PRO_5021381279" description="Secreted protein" evidence="1">
    <location>
        <begin position="19"/>
        <end position="58"/>
    </location>
</feature>
<accession>A0A4Y7TT17</accession>